<dbReference type="PANTHER" id="PTHR32251:SF17">
    <property type="entry name" value="STEROID 5-ALPHA REDUCTASE C-TERMINAL DOMAIN-CONTAINING PROTEIN"/>
    <property type="match status" value="1"/>
</dbReference>
<keyword evidence="1" id="KW-0812">Transmembrane</keyword>
<keyword evidence="1" id="KW-1133">Transmembrane helix</keyword>
<protein>
    <submittedName>
        <fullName evidence="2">Membrane protein</fullName>
    </submittedName>
</protein>
<feature type="transmembrane region" description="Helical" evidence="1">
    <location>
        <begin position="43"/>
        <end position="62"/>
    </location>
</feature>
<dbReference type="Gene3D" id="1.20.120.1630">
    <property type="match status" value="1"/>
</dbReference>
<accession>A0A078A1H9</accession>
<evidence type="ECO:0000313" key="2">
    <source>
        <dbReference type="EMBL" id="CDW76111.1"/>
    </source>
</evidence>
<feature type="transmembrane region" description="Helical" evidence="1">
    <location>
        <begin position="150"/>
        <end position="170"/>
    </location>
</feature>
<dbReference type="InterPro" id="IPR010721">
    <property type="entry name" value="UstE-like"/>
</dbReference>
<organism evidence="2 3">
    <name type="scientific">Stylonychia lemnae</name>
    <name type="common">Ciliate</name>
    <dbReference type="NCBI Taxonomy" id="5949"/>
    <lineage>
        <taxon>Eukaryota</taxon>
        <taxon>Sar</taxon>
        <taxon>Alveolata</taxon>
        <taxon>Ciliophora</taxon>
        <taxon>Intramacronucleata</taxon>
        <taxon>Spirotrichea</taxon>
        <taxon>Stichotrichia</taxon>
        <taxon>Sporadotrichida</taxon>
        <taxon>Oxytrichidae</taxon>
        <taxon>Stylonychinae</taxon>
        <taxon>Stylonychia</taxon>
    </lineage>
</organism>
<dbReference type="Pfam" id="PF06966">
    <property type="entry name" value="DUF1295"/>
    <property type="match status" value="1"/>
</dbReference>
<proteinExistence type="predicted"/>
<reference evidence="2 3" key="1">
    <citation type="submission" date="2014-06" db="EMBL/GenBank/DDBJ databases">
        <authorList>
            <person name="Swart Estienne"/>
        </authorList>
    </citation>
    <scope>NUCLEOTIDE SEQUENCE [LARGE SCALE GENOMIC DNA]</scope>
    <source>
        <strain evidence="2 3">130c</strain>
    </source>
</reference>
<dbReference type="PANTHER" id="PTHR32251">
    <property type="entry name" value="3-OXO-5-ALPHA-STEROID 4-DEHYDROGENASE"/>
    <property type="match status" value="1"/>
</dbReference>
<keyword evidence="1" id="KW-0472">Membrane</keyword>
<evidence type="ECO:0000256" key="1">
    <source>
        <dbReference type="SAM" id="Phobius"/>
    </source>
</evidence>
<sequence>MTTETIGTEPIDFWLPILAVFACNTILFFIAQCIKDNSIVDTAWGLIFIVPNLIILCIKGNWNERTILTFALISIWGLRLAVHIGIRHPGKEDFRYQDMRKGWVEKGSGYYYFAAFTFVFMMQALFSLIINSSALFISIWSGPDFFPLDVVGAVVWLFGFVFELTADWQLQQFRNNPINRGKLIKNGLWRYSRHPNYFGEAVLWWGIFLIACSVDWGYFTFFSALFITLLVRFVSGVPLLENKYKDRPEFQRYMKETNIFVPWFVRKVPDDVVATESNRQQFMNP</sequence>
<evidence type="ECO:0000313" key="3">
    <source>
        <dbReference type="Proteomes" id="UP000039865"/>
    </source>
</evidence>
<feature type="transmembrane region" description="Helical" evidence="1">
    <location>
        <begin position="109"/>
        <end position="130"/>
    </location>
</feature>
<dbReference type="Proteomes" id="UP000039865">
    <property type="component" value="Unassembled WGS sequence"/>
</dbReference>
<gene>
    <name evidence="2" type="primary">Contig12173.g13008</name>
    <name evidence="2" type="ORF">STYLEM_5107</name>
</gene>
<dbReference type="AlphaFoldDB" id="A0A078A1H9"/>
<dbReference type="PROSITE" id="PS50244">
    <property type="entry name" value="S5A_REDUCTASE"/>
    <property type="match status" value="1"/>
</dbReference>
<name>A0A078A1H9_STYLE</name>
<dbReference type="OrthoDB" id="201504at2759"/>
<dbReference type="OMA" id="FQMLWVW"/>
<keyword evidence="3" id="KW-1185">Reference proteome</keyword>
<dbReference type="InParanoid" id="A0A078A1H9"/>
<feature type="transmembrane region" description="Helical" evidence="1">
    <location>
        <begin position="197"/>
        <end position="216"/>
    </location>
</feature>
<dbReference type="GO" id="GO:0016020">
    <property type="term" value="C:membrane"/>
    <property type="evidence" value="ECO:0007669"/>
    <property type="project" value="TreeGrafter"/>
</dbReference>
<dbReference type="EMBL" id="CCKQ01004963">
    <property type="protein sequence ID" value="CDW76111.1"/>
    <property type="molecule type" value="Genomic_DNA"/>
</dbReference>
<feature type="transmembrane region" description="Helical" evidence="1">
    <location>
        <begin position="13"/>
        <end position="31"/>
    </location>
</feature>